<evidence type="ECO:0000259" key="11">
    <source>
        <dbReference type="PROSITE" id="PS50249"/>
    </source>
</evidence>
<evidence type="ECO:0000256" key="5">
    <source>
        <dbReference type="ARBA" id="ARBA00019709"/>
    </source>
</evidence>
<dbReference type="GO" id="GO:0006274">
    <property type="term" value="P:DNA replication termination"/>
    <property type="evidence" value="ECO:0007669"/>
    <property type="project" value="EnsemblFungi"/>
</dbReference>
<protein>
    <recommendedName>
        <fullName evidence="5">Nuclear protein localization protein 4</fullName>
    </recommendedName>
</protein>
<keyword evidence="8" id="KW-0813">Transport</keyword>
<comment type="similarity">
    <text evidence="4">Belongs to the NPL4 family.</text>
</comment>
<accession>A0A1E4SPF7</accession>
<dbReference type="GeneID" id="30983087"/>
<dbReference type="GO" id="GO:0031625">
    <property type="term" value="F:ubiquitin protein ligase binding"/>
    <property type="evidence" value="ECO:0007669"/>
    <property type="project" value="TreeGrafter"/>
</dbReference>
<comment type="subcellular location">
    <subcellularLocation>
        <location evidence="3">Cytoplasm</location>
        <location evidence="3">Perinuclear region</location>
    </subcellularLocation>
    <subcellularLocation>
        <location evidence="2">Endoplasmic reticulum membrane</location>
        <topology evidence="2">Peripheral membrane protein</topology>
        <orientation evidence="2">Cytoplasmic side</orientation>
    </subcellularLocation>
    <subcellularLocation>
        <location evidence="1">Nucleus membrane</location>
        <topology evidence="1">Peripheral membrane protein</topology>
        <orientation evidence="1">Cytoplasmic side</orientation>
    </subcellularLocation>
</comment>
<evidence type="ECO:0000256" key="10">
    <source>
        <dbReference type="ARBA" id="ARBA00024703"/>
    </source>
</evidence>
<comment type="function">
    <text evidence="10">Involved in the import of nuclear-targeted proteins into the nucleus and the export of poly(A) RNA out of the nucleus. Has a role in the endoplasmic reticulum-associated degradation (ERAD) pathway.</text>
</comment>
<dbReference type="GO" id="GO:1900182">
    <property type="term" value="P:positive regulation of protein localization to nucleus"/>
    <property type="evidence" value="ECO:0007669"/>
    <property type="project" value="EnsemblFungi"/>
</dbReference>
<evidence type="ECO:0000256" key="7">
    <source>
        <dbReference type="ARBA" id="ARBA00022824"/>
    </source>
</evidence>
<evidence type="ECO:0000256" key="2">
    <source>
        <dbReference type="ARBA" id="ARBA00004397"/>
    </source>
</evidence>
<dbReference type="PIRSF" id="PIRSF010052">
    <property type="entry name" value="Polyub_prc_Npl4"/>
    <property type="match status" value="1"/>
</dbReference>
<dbReference type="InterPro" id="IPR037518">
    <property type="entry name" value="MPN"/>
</dbReference>
<dbReference type="GO" id="GO:0036266">
    <property type="term" value="C:Cdc48p-Npl4p-Vms1p AAA ATPase complex"/>
    <property type="evidence" value="ECO:0007669"/>
    <property type="project" value="EnsemblFungi"/>
</dbReference>
<dbReference type="InterPro" id="IPR029071">
    <property type="entry name" value="Ubiquitin-like_domsf"/>
</dbReference>
<dbReference type="PANTHER" id="PTHR12710">
    <property type="entry name" value="NUCLEAR PROTEIN LOCALIZATION 4"/>
    <property type="match status" value="1"/>
</dbReference>
<dbReference type="GO" id="GO:0072671">
    <property type="term" value="P:mitochondria-associated ubiquitin-dependent protein catabolic process"/>
    <property type="evidence" value="ECO:0007669"/>
    <property type="project" value="EnsemblFungi"/>
</dbReference>
<sequence>MIILRFRSKDGMFRISADPQADFLLVLEELFNKLKNQDPQLTYISDKPGQKGELANSLCGKSVELLGLKNGDMLYVTGGASASTAASAGGVSVSGNTVSGTVSIANTVDIKKPDELKPSAGSEVDAAYEKSDGLIKRPRSTYCRHGDKGMCEYCSPLPPWDANYRKENSIKHMSFHAHLKELNDAKNNRNNASSYIHPLDEANYKIDLTCTNGHKAYPRGICSKCQPSPITLQLQKFRMVDHVEYSDFHILNKFIDSWRQTGVQRYGVLYGRYEAFDKVPLGIKAVVEAIYEPPQAGEADGITLLPWENQEQIDSVAQLLGMYQVGVVFTDLTDSGNNDGTVLCKRHKDSYFLTNLEILMAARNQAAHPLTTRHSSSGKYSSKFVTSVISGGLKGEIGPRSFQVSASAEALVKAEIMSASTQPSKLLVNSNNDTRYVPDISYLEINEYGLEVKSNAKPAFPVDFLLVSLTDSFPLEPKPFFNSSSSFPIENRDFMGELQNLPQLYLYLNGGAGNGENLCDLHFLGFVAKTGILGPDELQSMLRYVKDRDEGDYLQLVESPGWMTLLTIAEQSS</sequence>
<evidence type="ECO:0000313" key="13">
    <source>
        <dbReference type="Proteomes" id="UP000094285"/>
    </source>
</evidence>
<dbReference type="GO" id="GO:0036435">
    <property type="term" value="F:K48-linked polyubiquitin modification-dependent protein binding"/>
    <property type="evidence" value="ECO:0007669"/>
    <property type="project" value="EnsemblFungi"/>
</dbReference>
<dbReference type="PANTHER" id="PTHR12710:SF0">
    <property type="entry name" value="NUCLEAR PROTEIN LOCALIZATION PROTEIN 4 HOMOLOG"/>
    <property type="match status" value="1"/>
</dbReference>
<dbReference type="GO" id="GO:1990112">
    <property type="term" value="C:RQC complex"/>
    <property type="evidence" value="ECO:0007669"/>
    <property type="project" value="EnsemblFungi"/>
</dbReference>
<dbReference type="GO" id="GO:0043130">
    <property type="term" value="F:ubiquitin binding"/>
    <property type="evidence" value="ECO:0007669"/>
    <property type="project" value="TreeGrafter"/>
</dbReference>
<dbReference type="CDD" id="cd08061">
    <property type="entry name" value="MPN_NPL4"/>
    <property type="match status" value="1"/>
</dbReference>
<dbReference type="Pfam" id="PF05020">
    <property type="entry name" value="zf-NPL4"/>
    <property type="match status" value="1"/>
</dbReference>
<evidence type="ECO:0000256" key="9">
    <source>
        <dbReference type="ARBA" id="ARBA00023010"/>
    </source>
</evidence>
<dbReference type="EMBL" id="KV453909">
    <property type="protein sequence ID" value="ODV81385.1"/>
    <property type="molecule type" value="Genomic_DNA"/>
</dbReference>
<dbReference type="Gene3D" id="3.10.20.90">
    <property type="entry name" value="Phosphatidylinositol 3-kinase Catalytic Subunit, Chain A, domain 1"/>
    <property type="match status" value="1"/>
</dbReference>
<dbReference type="SUPFAM" id="SSF54236">
    <property type="entry name" value="Ubiquitin-like"/>
    <property type="match status" value="1"/>
</dbReference>
<dbReference type="InterPro" id="IPR007717">
    <property type="entry name" value="NPL4_C"/>
</dbReference>
<dbReference type="AlphaFoldDB" id="A0A1E4SPF7"/>
<evidence type="ECO:0000313" key="12">
    <source>
        <dbReference type="EMBL" id="ODV81385.1"/>
    </source>
</evidence>
<dbReference type="GO" id="GO:0071629">
    <property type="term" value="P:cytoplasm protein quality control by the ubiquitin-proteasome system"/>
    <property type="evidence" value="ECO:0007669"/>
    <property type="project" value="EnsemblFungi"/>
</dbReference>
<feature type="domain" description="MPN" evidence="11">
    <location>
        <begin position="243"/>
        <end position="380"/>
    </location>
</feature>
<dbReference type="GO" id="GO:0072665">
    <property type="term" value="P:protein localization to vacuole"/>
    <property type="evidence" value="ECO:0007669"/>
    <property type="project" value="EnsemblFungi"/>
</dbReference>
<dbReference type="PROSITE" id="PS50249">
    <property type="entry name" value="MPN"/>
    <property type="match status" value="1"/>
</dbReference>
<dbReference type="GO" id="GO:0031965">
    <property type="term" value="C:nuclear membrane"/>
    <property type="evidence" value="ECO:0007669"/>
    <property type="project" value="UniProtKB-SubCell"/>
</dbReference>
<gene>
    <name evidence="12" type="ORF">CANTADRAFT_43363</name>
</gene>
<dbReference type="GO" id="GO:0000837">
    <property type="term" value="C:Doa10p ubiquitin ligase complex"/>
    <property type="evidence" value="ECO:0007669"/>
    <property type="project" value="EnsemblFungi"/>
</dbReference>
<evidence type="ECO:0000256" key="1">
    <source>
        <dbReference type="ARBA" id="ARBA00004335"/>
    </source>
</evidence>
<evidence type="ECO:0000256" key="4">
    <source>
        <dbReference type="ARBA" id="ARBA00011025"/>
    </source>
</evidence>
<dbReference type="GO" id="GO:1990116">
    <property type="term" value="P:ribosome-associated ubiquitin-dependent protein catabolic process"/>
    <property type="evidence" value="ECO:0007669"/>
    <property type="project" value="EnsemblFungi"/>
</dbReference>
<dbReference type="InterPro" id="IPR024682">
    <property type="entry name" value="Npl4_Ub-like_dom"/>
</dbReference>
<evidence type="ECO:0000256" key="8">
    <source>
        <dbReference type="ARBA" id="ARBA00022927"/>
    </source>
</evidence>
<dbReference type="GO" id="GO:0070651">
    <property type="term" value="P:nonfunctional rRNA decay"/>
    <property type="evidence" value="ECO:0007669"/>
    <property type="project" value="EnsemblFungi"/>
</dbReference>
<dbReference type="Pfam" id="PF05021">
    <property type="entry name" value="NPL4"/>
    <property type="match status" value="1"/>
</dbReference>
<dbReference type="GO" id="GO:0048471">
    <property type="term" value="C:perinuclear region of cytoplasm"/>
    <property type="evidence" value="ECO:0007669"/>
    <property type="project" value="UniProtKB-SubCell"/>
</dbReference>
<keyword evidence="6" id="KW-0509">mRNA transport</keyword>
<dbReference type="STRING" id="984487.A0A1E4SPF7"/>
<dbReference type="GO" id="GO:0099638">
    <property type="term" value="P:endosome to plasma membrane protein transport"/>
    <property type="evidence" value="ECO:0007669"/>
    <property type="project" value="EnsemblFungi"/>
</dbReference>
<dbReference type="GO" id="GO:0051228">
    <property type="term" value="P:mitotic spindle disassembly"/>
    <property type="evidence" value="ECO:0007669"/>
    <property type="project" value="EnsemblFungi"/>
</dbReference>
<evidence type="ECO:0000256" key="3">
    <source>
        <dbReference type="ARBA" id="ARBA00004556"/>
    </source>
</evidence>
<keyword evidence="8" id="KW-0653">Protein transport</keyword>
<dbReference type="GO" id="GO:0030970">
    <property type="term" value="P:retrograde protein transport, ER to cytosol"/>
    <property type="evidence" value="ECO:0007669"/>
    <property type="project" value="EnsemblFungi"/>
</dbReference>
<keyword evidence="13" id="KW-1185">Reference proteome</keyword>
<name>A0A1E4SPF7_9ASCO</name>
<dbReference type="InterPro" id="IPR016563">
    <property type="entry name" value="Npl4"/>
</dbReference>
<evidence type="ECO:0000256" key="6">
    <source>
        <dbReference type="ARBA" id="ARBA00022816"/>
    </source>
</evidence>
<dbReference type="GO" id="GO:0034098">
    <property type="term" value="C:VCP-NPL4-UFD1 AAA ATPase complex"/>
    <property type="evidence" value="ECO:0007669"/>
    <property type="project" value="EnsemblFungi"/>
</dbReference>
<dbReference type="Proteomes" id="UP000094285">
    <property type="component" value="Unassembled WGS sequence"/>
</dbReference>
<reference evidence="13" key="1">
    <citation type="submission" date="2016-05" db="EMBL/GenBank/DDBJ databases">
        <title>Comparative genomics of biotechnologically important yeasts.</title>
        <authorList>
            <consortium name="DOE Joint Genome Institute"/>
            <person name="Riley R."/>
            <person name="Haridas S."/>
            <person name="Wolfe K.H."/>
            <person name="Lopes M.R."/>
            <person name="Hittinger C.T."/>
            <person name="Goker M."/>
            <person name="Salamov A."/>
            <person name="Wisecaver J."/>
            <person name="Long T.M."/>
            <person name="Aerts A.L."/>
            <person name="Barry K."/>
            <person name="Choi C."/>
            <person name="Clum A."/>
            <person name="Coughlan A.Y."/>
            <person name="Deshpande S."/>
            <person name="Douglass A.P."/>
            <person name="Hanson S.J."/>
            <person name="Klenk H.-P."/>
            <person name="Labutti K."/>
            <person name="Lapidus A."/>
            <person name="Lindquist E."/>
            <person name="Lipzen A."/>
            <person name="Meier-Kolthoff J.P."/>
            <person name="Ohm R.A."/>
            <person name="Otillar R.P."/>
            <person name="Pangilinan J."/>
            <person name="Peng Y."/>
            <person name="Rokas A."/>
            <person name="Rosa C.A."/>
            <person name="Scheuner C."/>
            <person name="Sibirny A.A."/>
            <person name="Slot J.C."/>
            <person name="Stielow J.B."/>
            <person name="Sun H."/>
            <person name="Kurtzman C.P."/>
            <person name="Blackwell M."/>
            <person name="Grigoriev I.V."/>
            <person name="Jeffries T.W."/>
        </authorList>
    </citation>
    <scope>NUCLEOTIDE SEQUENCE [LARGE SCALE GENOMIC DNA]</scope>
    <source>
        <strain evidence="13">NRRL Y-17324</strain>
    </source>
</reference>
<dbReference type="GO" id="GO:0000839">
    <property type="term" value="C:Hrd1p ubiquitin ligase ERAD-L complex"/>
    <property type="evidence" value="ECO:0007669"/>
    <property type="project" value="EnsemblFungi"/>
</dbReference>
<dbReference type="Pfam" id="PF11543">
    <property type="entry name" value="UN_NPL4"/>
    <property type="match status" value="1"/>
</dbReference>
<keyword evidence="9" id="KW-0811">Translocation</keyword>
<dbReference type="InterPro" id="IPR007716">
    <property type="entry name" value="NPL4_Zn-bd_put"/>
</dbReference>
<dbReference type="RefSeq" id="XP_020066507.1">
    <property type="nucleotide sequence ID" value="XM_020208951.1"/>
</dbReference>
<dbReference type="GO" id="GO:0051028">
    <property type="term" value="P:mRNA transport"/>
    <property type="evidence" value="ECO:0007669"/>
    <property type="project" value="UniProtKB-KW"/>
</dbReference>
<proteinExistence type="inferred from homology"/>
<organism evidence="12 13">
    <name type="scientific">Suhomyces tanzawaensis NRRL Y-17324</name>
    <dbReference type="NCBI Taxonomy" id="984487"/>
    <lineage>
        <taxon>Eukaryota</taxon>
        <taxon>Fungi</taxon>
        <taxon>Dikarya</taxon>
        <taxon>Ascomycota</taxon>
        <taxon>Saccharomycotina</taxon>
        <taxon>Pichiomycetes</taxon>
        <taxon>Debaryomycetaceae</taxon>
        <taxon>Suhomyces</taxon>
    </lineage>
</organism>
<keyword evidence="7" id="KW-0256">Endoplasmic reticulum</keyword>
<dbReference type="OrthoDB" id="10251089at2759"/>
<dbReference type="GO" id="GO:0030894">
    <property type="term" value="C:replisome"/>
    <property type="evidence" value="ECO:0007669"/>
    <property type="project" value="EnsemblFungi"/>
</dbReference>